<accession>A0A1I5IFD5</accession>
<organism evidence="2 3">
    <name type="scientific">Amycolatopsis rubida</name>
    <dbReference type="NCBI Taxonomy" id="112413"/>
    <lineage>
        <taxon>Bacteria</taxon>
        <taxon>Bacillati</taxon>
        <taxon>Actinomycetota</taxon>
        <taxon>Actinomycetes</taxon>
        <taxon>Pseudonocardiales</taxon>
        <taxon>Pseudonocardiaceae</taxon>
        <taxon>Amycolatopsis</taxon>
    </lineage>
</organism>
<protein>
    <submittedName>
        <fullName evidence="2">Uncharacterized protein</fullName>
    </submittedName>
</protein>
<keyword evidence="1" id="KW-0472">Membrane</keyword>
<dbReference type="AlphaFoldDB" id="A0A1I5IFD5"/>
<dbReference type="RefSeq" id="WP_093573025.1">
    <property type="nucleotide sequence ID" value="NZ_FOWC01000002.1"/>
</dbReference>
<evidence type="ECO:0000256" key="1">
    <source>
        <dbReference type="SAM" id="Phobius"/>
    </source>
</evidence>
<sequence>MTEAMPRRKSAPISIIVLRLVIAIAVTLTYWALHASWYADGQGLSAGTILWAIFDIIATVVAIAFVVTQLVALYRSITDAPSE</sequence>
<feature type="transmembrane region" description="Helical" evidence="1">
    <location>
        <begin position="49"/>
        <end position="74"/>
    </location>
</feature>
<evidence type="ECO:0000313" key="3">
    <source>
        <dbReference type="Proteomes" id="UP000199137"/>
    </source>
</evidence>
<reference evidence="3" key="1">
    <citation type="submission" date="2016-10" db="EMBL/GenBank/DDBJ databases">
        <authorList>
            <person name="Varghese N."/>
            <person name="Submissions S."/>
        </authorList>
    </citation>
    <scope>NUCLEOTIDE SEQUENCE [LARGE SCALE GENOMIC DNA]</scope>
    <source>
        <strain evidence="3">DSM 44637</strain>
    </source>
</reference>
<keyword evidence="1" id="KW-1133">Transmembrane helix</keyword>
<feature type="transmembrane region" description="Helical" evidence="1">
    <location>
        <begin position="12"/>
        <end position="33"/>
    </location>
</feature>
<gene>
    <name evidence="2" type="ORF">SAMN05421854_102446</name>
</gene>
<proteinExistence type="predicted"/>
<dbReference type="EMBL" id="FOWC01000002">
    <property type="protein sequence ID" value="SFO59388.1"/>
    <property type="molecule type" value="Genomic_DNA"/>
</dbReference>
<dbReference type="Proteomes" id="UP000199137">
    <property type="component" value="Unassembled WGS sequence"/>
</dbReference>
<keyword evidence="1" id="KW-0812">Transmembrane</keyword>
<name>A0A1I5IFD5_9PSEU</name>
<evidence type="ECO:0000313" key="2">
    <source>
        <dbReference type="EMBL" id="SFO59388.1"/>
    </source>
</evidence>